<accession>A0A0T5PFD2</accession>
<organism evidence="7 9">
    <name type="scientific">Roseovarius indicus</name>
    <dbReference type="NCBI Taxonomy" id="540747"/>
    <lineage>
        <taxon>Bacteria</taxon>
        <taxon>Pseudomonadati</taxon>
        <taxon>Pseudomonadota</taxon>
        <taxon>Alphaproteobacteria</taxon>
        <taxon>Rhodobacterales</taxon>
        <taxon>Roseobacteraceae</taxon>
        <taxon>Roseovarius</taxon>
    </lineage>
</organism>
<dbReference type="Proteomes" id="UP000325785">
    <property type="component" value="Chromosome"/>
</dbReference>
<reference evidence="7 9" key="1">
    <citation type="submission" date="2015-04" db="EMBL/GenBank/DDBJ databases">
        <title>The draft genome sequence of Roseovarius indicus B108T.</title>
        <authorList>
            <person name="Li G."/>
            <person name="Lai Q."/>
            <person name="Shao Z."/>
            <person name="Yan P."/>
        </authorList>
    </citation>
    <scope>NUCLEOTIDE SEQUENCE [LARGE SCALE GENOMIC DNA]</scope>
    <source>
        <strain evidence="7 9">B108</strain>
    </source>
</reference>
<proteinExistence type="predicted"/>
<dbReference type="KEGG" id="rid:RIdsm_05026"/>
<feature type="transmembrane region" description="Helical" evidence="6">
    <location>
        <begin position="21"/>
        <end position="41"/>
    </location>
</feature>
<evidence type="ECO:0000256" key="5">
    <source>
        <dbReference type="ARBA" id="ARBA00023136"/>
    </source>
</evidence>
<keyword evidence="2" id="KW-0813">Transport</keyword>
<feature type="transmembrane region" description="Helical" evidence="6">
    <location>
        <begin position="322"/>
        <end position="340"/>
    </location>
</feature>
<evidence type="ECO:0000256" key="2">
    <source>
        <dbReference type="ARBA" id="ARBA00022448"/>
    </source>
</evidence>
<keyword evidence="3 6" id="KW-0812">Transmembrane</keyword>
<sequence length="460" mass="49126">MAEPSRRKRIWGWYFFDWASQPYHTLLVTFVFGPFFASVASEYFMNAGLVEEAADARAQSLWSMCLTVTGLIIGFGAPIIGALADTAGRRLPWILAFSAMYVVGAAGIWWTQPDGSNMLWALSCFGVGFIGAEYALIFVNSQLPSLAPQEETGAISGSGFAFGYLGGIVALAIMLTLFFDDGGKTLLGLDPALGLDPDAREGTRFVGPFTAVWFAVFMIPYFLWVRDTGPARKGRGVGDALRLLKKSIVGLKKRVSLSVYLGSSMFYRDALNGLYGFGGTYAILVLNWSIVSVGIFGIVGAISAAAFSWVGGRFDRAFGPKPVIIVAILGLMLVCFTVVGMDRTQFFGMPLAEGSALPDMVFFGCGVLIGGLGGTLQASSRSLMVRHTDPAAPTESFGLYGLSGRATAFMAPALIGLVTTLSGSARIGVSPVILLFLIGLVLLRWVKAEGDRDTWSVTSN</sequence>
<reference evidence="8 10" key="2">
    <citation type="submission" date="2018-08" db="EMBL/GenBank/DDBJ databases">
        <title>Genetic Globetrotter - A new plasmid hitch-hiking vast phylogenetic and geographic distances.</title>
        <authorList>
            <person name="Vollmers J."/>
            <person name="Petersen J."/>
        </authorList>
    </citation>
    <scope>NUCLEOTIDE SEQUENCE [LARGE SCALE GENOMIC DNA]</scope>
    <source>
        <strain evidence="8 10">DSM 26383</strain>
    </source>
</reference>
<name>A0A0T5PFD2_9RHOB</name>
<keyword evidence="9" id="KW-1185">Reference proteome</keyword>
<evidence type="ECO:0000256" key="1">
    <source>
        <dbReference type="ARBA" id="ARBA00004127"/>
    </source>
</evidence>
<dbReference type="Gene3D" id="1.20.1250.20">
    <property type="entry name" value="MFS general substrate transporter like domains"/>
    <property type="match status" value="1"/>
</dbReference>
<feature type="transmembrane region" description="Helical" evidence="6">
    <location>
        <begin position="91"/>
        <end position="112"/>
    </location>
</feature>
<feature type="transmembrane region" description="Helical" evidence="6">
    <location>
        <begin position="281"/>
        <end position="310"/>
    </location>
</feature>
<dbReference type="InterPro" id="IPR024671">
    <property type="entry name" value="Atg22-like"/>
</dbReference>
<dbReference type="Pfam" id="PF11700">
    <property type="entry name" value="ATG22"/>
    <property type="match status" value="1"/>
</dbReference>
<dbReference type="PATRIC" id="fig|540747.5.peg.245"/>
<feature type="transmembrane region" description="Helical" evidence="6">
    <location>
        <begin position="118"/>
        <end position="139"/>
    </location>
</feature>
<dbReference type="InterPro" id="IPR050495">
    <property type="entry name" value="ATG22/LtaA_families"/>
</dbReference>
<feature type="transmembrane region" description="Helical" evidence="6">
    <location>
        <begin position="205"/>
        <end position="225"/>
    </location>
</feature>
<keyword evidence="5 6" id="KW-0472">Membrane</keyword>
<evidence type="ECO:0000313" key="7">
    <source>
        <dbReference type="EMBL" id="KRS19901.1"/>
    </source>
</evidence>
<comment type="subcellular location">
    <subcellularLocation>
        <location evidence="1">Endomembrane system</location>
        <topology evidence="1">Multi-pass membrane protein</topology>
    </subcellularLocation>
</comment>
<dbReference type="Proteomes" id="UP000051401">
    <property type="component" value="Unassembled WGS sequence"/>
</dbReference>
<feature type="transmembrane region" description="Helical" evidence="6">
    <location>
        <begin position="255"/>
        <end position="275"/>
    </location>
</feature>
<dbReference type="AlphaFoldDB" id="A0A0T5PFD2"/>
<evidence type="ECO:0000313" key="9">
    <source>
        <dbReference type="Proteomes" id="UP000051401"/>
    </source>
</evidence>
<dbReference type="InterPro" id="IPR036259">
    <property type="entry name" value="MFS_trans_sf"/>
</dbReference>
<dbReference type="RefSeq" id="WP_057812443.1">
    <property type="nucleotide sequence ID" value="NZ_CP031598.1"/>
</dbReference>
<feature type="transmembrane region" description="Helical" evidence="6">
    <location>
        <begin position="427"/>
        <end position="446"/>
    </location>
</feature>
<evidence type="ECO:0000256" key="6">
    <source>
        <dbReference type="SAM" id="Phobius"/>
    </source>
</evidence>
<feature type="transmembrane region" description="Helical" evidence="6">
    <location>
        <begin position="160"/>
        <end position="179"/>
    </location>
</feature>
<dbReference type="SUPFAM" id="SSF103473">
    <property type="entry name" value="MFS general substrate transporter"/>
    <property type="match status" value="1"/>
</dbReference>
<dbReference type="EMBL" id="CP031598">
    <property type="protein sequence ID" value="QEW29184.1"/>
    <property type="molecule type" value="Genomic_DNA"/>
</dbReference>
<gene>
    <name evidence="8" type="ORF">RIdsm_05026</name>
    <name evidence="7" type="ORF">XM52_01220</name>
</gene>
<dbReference type="EMBL" id="LAXI01000001">
    <property type="protein sequence ID" value="KRS19901.1"/>
    <property type="molecule type" value="Genomic_DNA"/>
</dbReference>
<feature type="transmembrane region" description="Helical" evidence="6">
    <location>
        <begin position="399"/>
        <end position="421"/>
    </location>
</feature>
<protein>
    <submittedName>
        <fullName evidence="7">MFS transporter</fullName>
    </submittedName>
    <submittedName>
        <fullName evidence="8">Vacuole effluxer Atg22 like protein</fullName>
    </submittedName>
</protein>
<evidence type="ECO:0000313" key="8">
    <source>
        <dbReference type="EMBL" id="QEW29184.1"/>
    </source>
</evidence>
<feature type="transmembrane region" description="Helical" evidence="6">
    <location>
        <begin position="61"/>
        <end position="84"/>
    </location>
</feature>
<dbReference type="PANTHER" id="PTHR23519">
    <property type="entry name" value="AUTOPHAGY-RELATED PROTEIN 22"/>
    <property type="match status" value="1"/>
</dbReference>
<evidence type="ECO:0000256" key="3">
    <source>
        <dbReference type="ARBA" id="ARBA00022692"/>
    </source>
</evidence>
<keyword evidence="4 6" id="KW-1133">Transmembrane helix</keyword>
<evidence type="ECO:0000313" key="10">
    <source>
        <dbReference type="Proteomes" id="UP000325785"/>
    </source>
</evidence>
<dbReference type="PANTHER" id="PTHR23519:SF1">
    <property type="entry name" value="AUTOPHAGY-RELATED PROTEIN 22"/>
    <property type="match status" value="1"/>
</dbReference>
<dbReference type="STRING" id="540747.SAMN04488031_102475"/>
<evidence type="ECO:0000256" key="4">
    <source>
        <dbReference type="ARBA" id="ARBA00022989"/>
    </source>
</evidence>
<dbReference type="GO" id="GO:0012505">
    <property type="term" value="C:endomembrane system"/>
    <property type="evidence" value="ECO:0007669"/>
    <property type="project" value="UniProtKB-SubCell"/>
</dbReference>
<feature type="transmembrane region" description="Helical" evidence="6">
    <location>
        <begin position="360"/>
        <end position="378"/>
    </location>
</feature>
<dbReference type="OrthoDB" id="9768783at2"/>